<accession>A0A2V4WY17</accession>
<keyword evidence="1" id="KW-1133">Transmembrane helix</keyword>
<dbReference type="AlphaFoldDB" id="A0A2V4WY17"/>
<gene>
    <name evidence="2" type="ORF">DFQ11_102491</name>
</gene>
<evidence type="ECO:0008006" key="4">
    <source>
        <dbReference type="Google" id="ProtNLM"/>
    </source>
</evidence>
<evidence type="ECO:0000256" key="1">
    <source>
        <dbReference type="SAM" id="Phobius"/>
    </source>
</evidence>
<dbReference type="Proteomes" id="UP000248054">
    <property type="component" value="Unassembled WGS sequence"/>
</dbReference>
<keyword evidence="1" id="KW-0812">Transmembrane</keyword>
<dbReference type="OrthoDB" id="1435015at2"/>
<evidence type="ECO:0000313" key="3">
    <source>
        <dbReference type="Proteomes" id="UP000248054"/>
    </source>
</evidence>
<sequence>MIITPLLVIFLVIVFVLLFLFLNTVDHRKWLSALISVVLTPFVYFFLFYPILNIISNYHHQKYFDSEAWTENPALRYEMIDNTIASDTLIGVSKEQITSLLGKEEWLTWDDAKKAHDTNKWNYALGIKPGAFTTNKECVEITFENDKVIALKTYQEELTYENEK</sequence>
<evidence type="ECO:0000313" key="2">
    <source>
        <dbReference type="EMBL" id="PYE81912.1"/>
    </source>
</evidence>
<name>A0A2V4WY17_9FLAO</name>
<keyword evidence="3" id="KW-1185">Reference proteome</keyword>
<dbReference type="EMBL" id="QJTD01000002">
    <property type="protein sequence ID" value="PYE81912.1"/>
    <property type="molecule type" value="Genomic_DNA"/>
</dbReference>
<proteinExistence type="predicted"/>
<protein>
    <recommendedName>
        <fullName evidence="4">Outer membrane protein assembly factor BamE</fullName>
    </recommendedName>
</protein>
<keyword evidence="1" id="KW-0472">Membrane</keyword>
<feature type="transmembrane region" description="Helical" evidence="1">
    <location>
        <begin position="6"/>
        <end position="23"/>
    </location>
</feature>
<comment type="caution">
    <text evidence="2">The sequence shown here is derived from an EMBL/GenBank/DDBJ whole genome shotgun (WGS) entry which is preliminary data.</text>
</comment>
<dbReference type="RefSeq" id="WP_110475285.1">
    <property type="nucleotide sequence ID" value="NZ_BMWQ01000002.1"/>
</dbReference>
<organism evidence="2 3">
    <name type="scientific">Winogradskyella epiphytica</name>
    <dbReference type="NCBI Taxonomy" id="262005"/>
    <lineage>
        <taxon>Bacteria</taxon>
        <taxon>Pseudomonadati</taxon>
        <taxon>Bacteroidota</taxon>
        <taxon>Flavobacteriia</taxon>
        <taxon>Flavobacteriales</taxon>
        <taxon>Flavobacteriaceae</taxon>
        <taxon>Winogradskyella</taxon>
    </lineage>
</organism>
<reference evidence="2 3" key="1">
    <citation type="submission" date="2018-06" db="EMBL/GenBank/DDBJ databases">
        <title>Genomic Encyclopedia of Type Strains, Phase III (KMG-III): the genomes of soil and plant-associated and newly described type strains.</title>
        <authorList>
            <person name="Whitman W."/>
        </authorList>
    </citation>
    <scope>NUCLEOTIDE SEQUENCE [LARGE SCALE GENOMIC DNA]</scope>
    <source>
        <strain evidence="2 3">CECT 7945</strain>
    </source>
</reference>
<feature type="transmembrane region" description="Helical" evidence="1">
    <location>
        <begin position="30"/>
        <end position="52"/>
    </location>
</feature>